<name>A0A402D6M3_9BACT</name>
<proteinExistence type="predicted"/>
<sequence length="106" mass="12771">MAIGFYIWWGTVRFLIIANEAGITATNGFWTWRVLWKDMHSYRIENLGIKEERWEPVILDADRRVLLKPFICPFFSTRSGDEERARFWQYVMQRIDQKSAHGRMEI</sequence>
<dbReference type="KEGG" id="ccot:CCAX7_26560"/>
<gene>
    <name evidence="1" type="ORF">CCAX7_26560</name>
</gene>
<dbReference type="AlphaFoldDB" id="A0A402D6M3"/>
<dbReference type="Proteomes" id="UP000287394">
    <property type="component" value="Chromosome"/>
</dbReference>
<keyword evidence="2" id="KW-1185">Reference proteome</keyword>
<evidence type="ECO:0000313" key="2">
    <source>
        <dbReference type="Proteomes" id="UP000287394"/>
    </source>
</evidence>
<dbReference type="EMBL" id="AP025739">
    <property type="protein sequence ID" value="BDI30605.1"/>
    <property type="molecule type" value="Genomic_DNA"/>
</dbReference>
<protein>
    <submittedName>
        <fullName evidence="1">Uncharacterized protein</fullName>
    </submittedName>
</protein>
<accession>A0A402D6M3</accession>
<reference evidence="1 2" key="1">
    <citation type="journal article" date="2019" name="Int. J. Syst. Evol. Microbiol.">
        <title>Capsulimonas corticalis gen. nov., sp. nov., an aerobic capsulated bacterium, of a novel bacterial order, Capsulimonadales ord. nov., of the class Armatimonadia of the phylum Armatimonadetes.</title>
        <authorList>
            <person name="Li J."/>
            <person name="Kudo C."/>
            <person name="Tonouchi A."/>
        </authorList>
    </citation>
    <scope>NUCLEOTIDE SEQUENCE [LARGE SCALE GENOMIC DNA]</scope>
    <source>
        <strain evidence="1 2">AX-7</strain>
    </source>
</reference>
<evidence type="ECO:0000313" key="1">
    <source>
        <dbReference type="EMBL" id="BDI30605.1"/>
    </source>
</evidence>
<organism evidence="1 2">
    <name type="scientific">Capsulimonas corticalis</name>
    <dbReference type="NCBI Taxonomy" id="2219043"/>
    <lineage>
        <taxon>Bacteria</taxon>
        <taxon>Bacillati</taxon>
        <taxon>Armatimonadota</taxon>
        <taxon>Armatimonadia</taxon>
        <taxon>Capsulimonadales</taxon>
        <taxon>Capsulimonadaceae</taxon>
        <taxon>Capsulimonas</taxon>
    </lineage>
</organism>